<evidence type="ECO:0000313" key="11">
    <source>
        <dbReference type="Proteomes" id="UP000000263"/>
    </source>
</evidence>
<dbReference type="SUPFAM" id="SSF50621">
    <property type="entry name" value="Alanine racemase C-terminal domain-like"/>
    <property type="match status" value="1"/>
</dbReference>
<dbReference type="GO" id="GO:0030170">
    <property type="term" value="F:pyridoxal phosphate binding"/>
    <property type="evidence" value="ECO:0007669"/>
    <property type="project" value="UniProtKB-UniRule"/>
</dbReference>
<organism evidence="10 11">
    <name type="scientific">Roseiflexus castenholzii (strain DSM 13941 / HLO8)</name>
    <dbReference type="NCBI Taxonomy" id="383372"/>
    <lineage>
        <taxon>Bacteria</taxon>
        <taxon>Bacillati</taxon>
        <taxon>Chloroflexota</taxon>
        <taxon>Chloroflexia</taxon>
        <taxon>Chloroflexales</taxon>
        <taxon>Roseiflexineae</taxon>
        <taxon>Roseiflexaceae</taxon>
        <taxon>Roseiflexus</taxon>
    </lineage>
</organism>
<dbReference type="SUPFAM" id="SSF51419">
    <property type="entry name" value="PLP-binding barrel"/>
    <property type="match status" value="1"/>
</dbReference>
<gene>
    <name evidence="5" type="primary">lysA</name>
    <name evidence="10" type="ordered locus">Rcas_1034</name>
</gene>
<feature type="binding site" evidence="5">
    <location>
        <position position="304"/>
    </location>
    <ligand>
        <name>substrate</name>
    </ligand>
</feature>
<dbReference type="HAMAP" id="MF_02120">
    <property type="entry name" value="LysA"/>
    <property type="match status" value="1"/>
</dbReference>
<keyword evidence="11" id="KW-1185">Reference proteome</keyword>
<feature type="binding site" evidence="5">
    <location>
        <position position="400"/>
    </location>
    <ligand>
        <name>pyridoxal 5'-phosphate</name>
        <dbReference type="ChEBI" id="CHEBI:597326"/>
    </ligand>
</feature>
<protein>
    <recommendedName>
        <fullName evidence="5 6">Diaminopimelate decarboxylase</fullName>
        <shortName evidence="5">DAP decarboxylase</shortName>
        <shortName evidence="5">DAPDC</shortName>
        <ecNumber evidence="5 6">4.1.1.20</ecNumber>
    </recommendedName>
</protein>
<dbReference type="HOGENOM" id="CLU_026444_0_1_0"/>
<dbReference type="Proteomes" id="UP000000263">
    <property type="component" value="Chromosome"/>
</dbReference>
<dbReference type="PANTHER" id="PTHR43727:SF2">
    <property type="entry name" value="GROUP IV DECARBOXYLASE"/>
    <property type="match status" value="1"/>
</dbReference>
<evidence type="ECO:0000256" key="2">
    <source>
        <dbReference type="ARBA" id="ARBA00022793"/>
    </source>
</evidence>
<feature type="domain" description="Orn/DAP/Arg decarboxylase 2 N-terminal" evidence="9">
    <location>
        <begin position="51"/>
        <end position="308"/>
    </location>
</feature>
<proteinExistence type="inferred from homology"/>
<dbReference type="NCBIfam" id="TIGR01048">
    <property type="entry name" value="lysA"/>
    <property type="match status" value="1"/>
</dbReference>
<evidence type="ECO:0000256" key="3">
    <source>
        <dbReference type="ARBA" id="ARBA00022898"/>
    </source>
</evidence>
<dbReference type="PROSITE" id="PS00878">
    <property type="entry name" value="ODR_DC_2_1"/>
    <property type="match status" value="1"/>
</dbReference>
<feature type="binding site" evidence="5">
    <location>
        <position position="344"/>
    </location>
    <ligand>
        <name>substrate</name>
    </ligand>
</feature>
<evidence type="ECO:0000256" key="5">
    <source>
        <dbReference type="HAMAP-Rule" id="MF_02120"/>
    </source>
</evidence>
<dbReference type="EC" id="4.1.1.20" evidence="5 6"/>
<feature type="binding site" evidence="5">
    <location>
        <position position="372"/>
    </location>
    <ligand>
        <name>substrate</name>
    </ligand>
</feature>
<reference evidence="10 11" key="1">
    <citation type="submission" date="2007-08" db="EMBL/GenBank/DDBJ databases">
        <title>Complete sequence of Roseiflexus castenholzii DSM 13941.</title>
        <authorList>
            <consortium name="US DOE Joint Genome Institute"/>
            <person name="Copeland A."/>
            <person name="Lucas S."/>
            <person name="Lapidus A."/>
            <person name="Barry K."/>
            <person name="Glavina del Rio T."/>
            <person name="Dalin E."/>
            <person name="Tice H."/>
            <person name="Pitluck S."/>
            <person name="Thompson L.S."/>
            <person name="Brettin T."/>
            <person name="Bruce D."/>
            <person name="Detter J.C."/>
            <person name="Han C."/>
            <person name="Tapia R."/>
            <person name="Schmutz J."/>
            <person name="Larimer F."/>
            <person name="Land M."/>
            <person name="Hauser L."/>
            <person name="Kyrpides N."/>
            <person name="Mikhailova N."/>
            <person name="Bryant D.A."/>
            <person name="Hanada S."/>
            <person name="Tsukatani Y."/>
            <person name="Richardson P."/>
        </authorList>
    </citation>
    <scope>NUCLEOTIDE SEQUENCE [LARGE SCALE GENOMIC DNA]</scope>
    <source>
        <strain evidence="11">DSM 13941 / HLO8</strain>
    </source>
</reference>
<keyword evidence="5" id="KW-0028">Amino-acid biosynthesis</keyword>
<dbReference type="InterPro" id="IPR022644">
    <property type="entry name" value="De-COase2_N"/>
</dbReference>
<dbReference type="CDD" id="cd06828">
    <property type="entry name" value="PLPDE_III_DapDC"/>
    <property type="match status" value="1"/>
</dbReference>
<keyword evidence="5 8" id="KW-0457">Lysine biosynthesis</keyword>
<dbReference type="KEGG" id="rca:Rcas_1034"/>
<dbReference type="FunFam" id="3.20.20.10:FF:000003">
    <property type="entry name" value="Diaminopimelate decarboxylase"/>
    <property type="match status" value="1"/>
</dbReference>
<dbReference type="GO" id="GO:0009089">
    <property type="term" value="P:lysine biosynthetic process via diaminopimelate"/>
    <property type="evidence" value="ECO:0007669"/>
    <property type="project" value="UniProtKB-UniRule"/>
</dbReference>
<evidence type="ECO:0000259" key="9">
    <source>
        <dbReference type="Pfam" id="PF02784"/>
    </source>
</evidence>
<accession>A7NI38</accession>
<sequence length="448" mass="48307">MNHTTQEGINNAHLWPLTTVVDMHGRLMIGGCNVATLARQYGTPLYLFDEETIRSACRTWRTALAACYRGETAVHYASKALLNTALTHLIADEGLGLDVVSGGELYVALRAGFPPQRIHMHGNAKTRAELEQALASGIGQIIVDNLDELAMLANLTAYRSPPQPIALRIAPDIVTNTHAHIQTGHATSKFGLPLDALDAAAERLRTAPGLCLIGLHAHLGSQLFDLEPYAAEIDTLLDSASRLRDRHGFIIQQINIGGGAGVPYTADQHPFDVHALAMRLGEALTDECRRRGFPLLHLVIEPGRSIIARAGVALYTIIATKNLPHMRFLHIDGGMGDNIRPALYGARYSAVLAERANAPIEESVAITGRYCESGDVLIHAAPLPRASVGDILAVPVAGAYTLSMASTYNLTPRPAVVMVNGGSVRLIQRRETYEDMIARDVVSSQGQV</sequence>
<feature type="binding site" evidence="5">
    <location>
        <position position="259"/>
    </location>
    <ligand>
        <name>pyridoxal 5'-phosphate</name>
        <dbReference type="ChEBI" id="CHEBI:597326"/>
    </ligand>
</feature>
<evidence type="ECO:0000256" key="1">
    <source>
        <dbReference type="ARBA" id="ARBA00001933"/>
    </source>
</evidence>
<keyword evidence="3 5" id="KW-0663">Pyridoxal phosphate</keyword>
<dbReference type="InterPro" id="IPR000183">
    <property type="entry name" value="Orn/DAP/Arg_de-COase"/>
</dbReference>
<evidence type="ECO:0000256" key="4">
    <source>
        <dbReference type="ARBA" id="ARBA00023239"/>
    </source>
</evidence>
<evidence type="ECO:0000313" key="10">
    <source>
        <dbReference type="EMBL" id="ABU57138.1"/>
    </source>
</evidence>
<dbReference type="InterPro" id="IPR022653">
    <property type="entry name" value="De-COase2_pyr-phos_BS"/>
</dbReference>
<feature type="binding site" evidence="5">
    <location>
        <position position="400"/>
    </location>
    <ligand>
        <name>substrate</name>
    </ligand>
</feature>
<feature type="active site" description="Proton donor" evidence="7">
    <location>
        <position position="371"/>
    </location>
</feature>
<keyword evidence="2 5" id="KW-0210">Decarboxylase</keyword>
<evidence type="ECO:0000256" key="6">
    <source>
        <dbReference type="NCBIfam" id="TIGR01048"/>
    </source>
</evidence>
<keyword evidence="4 5" id="KW-0456">Lyase</keyword>
<dbReference type="InterPro" id="IPR009006">
    <property type="entry name" value="Ala_racemase/Decarboxylase_C"/>
</dbReference>
<dbReference type="PRINTS" id="PR01179">
    <property type="entry name" value="ODADCRBXLASE"/>
</dbReference>
<name>A7NI38_ROSCS</name>
<dbReference type="Gene3D" id="2.40.37.10">
    <property type="entry name" value="Lyase, Ornithine Decarboxylase, Chain A, domain 1"/>
    <property type="match status" value="1"/>
</dbReference>
<dbReference type="AlphaFoldDB" id="A7NI38"/>
<evidence type="ECO:0000256" key="8">
    <source>
        <dbReference type="RuleBase" id="RU003738"/>
    </source>
</evidence>
<dbReference type="Pfam" id="PF02784">
    <property type="entry name" value="Orn_Arg_deC_N"/>
    <property type="match status" value="1"/>
</dbReference>
<comment type="cofactor">
    <cofactor evidence="1 5 7 8">
        <name>pyridoxal 5'-phosphate</name>
        <dbReference type="ChEBI" id="CHEBI:597326"/>
    </cofactor>
</comment>
<feature type="binding site" evidence="5">
    <location>
        <begin position="301"/>
        <end position="304"/>
    </location>
    <ligand>
        <name>pyridoxal 5'-phosphate</name>
        <dbReference type="ChEBI" id="CHEBI:597326"/>
    </ligand>
</feature>
<feature type="modified residue" description="N6-(pyridoxal phosphate)lysine" evidence="5 7">
    <location>
        <position position="79"/>
    </location>
</feature>
<dbReference type="GO" id="GO:0008836">
    <property type="term" value="F:diaminopimelate decarboxylase activity"/>
    <property type="evidence" value="ECO:0007669"/>
    <property type="project" value="UniProtKB-UniRule"/>
</dbReference>
<dbReference type="EMBL" id="CP000804">
    <property type="protein sequence ID" value="ABU57138.1"/>
    <property type="molecule type" value="Genomic_DNA"/>
</dbReference>
<dbReference type="STRING" id="383372.Rcas_1034"/>
<dbReference type="PANTHER" id="PTHR43727">
    <property type="entry name" value="DIAMINOPIMELATE DECARBOXYLASE"/>
    <property type="match status" value="1"/>
</dbReference>
<dbReference type="InterPro" id="IPR002986">
    <property type="entry name" value="DAP_deCOOHase_LysA"/>
</dbReference>
<dbReference type="Gene3D" id="3.20.20.10">
    <property type="entry name" value="Alanine racemase"/>
    <property type="match status" value="1"/>
</dbReference>
<dbReference type="RefSeq" id="WP_012119568.1">
    <property type="nucleotide sequence ID" value="NC_009767.1"/>
</dbReference>
<feature type="binding site" evidence="5">
    <location>
        <position position="340"/>
    </location>
    <ligand>
        <name>substrate</name>
    </ligand>
</feature>
<dbReference type="eggNOG" id="COG0019">
    <property type="taxonomic scope" value="Bacteria"/>
</dbReference>
<comment type="function">
    <text evidence="5">Specifically catalyzes the decarboxylation of meso-diaminopimelate (meso-DAP) to L-lysine.</text>
</comment>
<comment type="subunit">
    <text evidence="5">Homodimer.</text>
</comment>
<comment type="catalytic activity">
    <reaction evidence="5 8">
        <text>meso-2,6-diaminopimelate + H(+) = L-lysine + CO2</text>
        <dbReference type="Rhea" id="RHEA:15101"/>
        <dbReference type="ChEBI" id="CHEBI:15378"/>
        <dbReference type="ChEBI" id="CHEBI:16526"/>
        <dbReference type="ChEBI" id="CHEBI:32551"/>
        <dbReference type="ChEBI" id="CHEBI:57791"/>
        <dbReference type="EC" id="4.1.1.20"/>
    </reaction>
</comment>
<dbReference type="InterPro" id="IPR029066">
    <property type="entry name" value="PLP-binding_barrel"/>
</dbReference>
<evidence type="ECO:0000256" key="7">
    <source>
        <dbReference type="PIRSR" id="PIRSR600183-50"/>
    </source>
</evidence>
<dbReference type="PRINTS" id="PR01181">
    <property type="entry name" value="DAPDCRBXLASE"/>
</dbReference>
<comment type="pathway">
    <text evidence="5 8">Amino-acid biosynthesis; L-lysine biosynthesis via DAP pathway; L-lysine from DL-2,6-diaminopimelate: step 1/1.</text>
</comment>
<comment type="similarity">
    <text evidence="5">Belongs to the Orn/Lys/Arg decarboxylase class-II family. LysA subfamily.</text>
</comment>
<dbReference type="OrthoDB" id="9802241at2"/>
<dbReference type="UniPathway" id="UPA00034">
    <property type="reaction ID" value="UER00027"/>
</dbReference>